<keyword evidence="2" id="KW-1185">Reference proteome</keyword>
<name>A0A9P0EP78_9HYPO</name>
<dbReference type="AlphaFoldDB" id="A0A9P0EP78"/>
<sequence>MRLDLFRPQAPLPEDKILQIIRLWVEDEYCNHVMNNFCIDTSYKPCAANAIGESCRNSFHDFHQDISAIEGWTAEAMCNKTVPIYVTASGSKDMFGANPFLEFDRYVSQSLFFWLYSRWFRPYRRAHLAPGMEPNALARDIVSMHKAICSQVDSMAGRPKPNHHWIPLDERDVYCDSRVHVMQPIFRALVIIFPSQNCSLFNPDFGAIPVFLVLTGVTEGLSEPITFESLGTKAECRWFSDTLIQLPLEDAIMFVEKVGAREVAAHGQRPDLATMDRELYQYHLKLNGSDKVADEMVRLGWEGEIRLECPSSEWVWNPKKYPDLAWKYWGMWRDQFKFYLLWEHRKHLEALVNDPELVWHELR</sequence>
<gene>
    <name evidence="1" type="ORF">CSOL1703_00018030</name>
</gene>
<protein>
    <submittedName>
        <fullName evidence="1">Uncharacterized protein</fullName>
    </submittedName>
</protein>
<accession>A0A9P0EP78</accession>
<proteinExistence type="predicted"/>
<dbReference type="EMBL" id="CABFOC020000062">
    <property type="protein sequence ID" value="CAH0055869.1"/>
    <property type="molecule type" value="Genomic_DNA"/>
</dbReference>
<organism evidence="1 2">
    <name type="scientific">Clonostachys solani</name>
    <dbReference type="NCBI Taxonomy" id="160281"/>
    <lineage>
        <taxon>Eukaryota</taxon>
        <taxon>Fungi</taxon>
        <taxon>Dikarya</taxon>
        <taxon>Ascomycota</taxon>
        <taxon>Pezizomycotina</taxon>
        <taxon>Sordariomycetes</taxon>
        <taxon>Hypocreomycetidae</taxon>
        <taxon>Hypocreales</taxon>
        <taxon>Bionectriaceae</taxon>
        <taxon>Clonostachys</taxon>
    </lineage>
</organism>
<dbReference type="Proteomes" id="UP000775872">
    <property type="component" value="Unassembled WGS sequence"/>
</dbReference>
<dbReference type="OrthoDB" id="3513679at2759"/>
<comment type="caution">
    <text evidence="1">The sequence shown here is derived from an EMBL/GenBank/DDBJ whole genome shotgun (WGS) entry which is preliminary data.</text>
</comment>
<evidence type="ECO:0000313" key="2">
    <source>
        <dbReference type="Proteomes" id="UP000775872"/>
    </source>
</evidence>
<evidence type="ECO:0000313" key="1">
    <source>
        <dbReference type="EMBL" id="CAH0055869.1"/>
    </source>
</evidence>
<reference evidence="1" key="1">
    <citation type="submission" date="2021-10" db="EMBL/GenBank/DDBJ databases">
        <authorList>
            <person name="Piombo E."/>
        </authorList>
    </citation>
    <scope>NUCLEOTIDE SEQUENCE</scope>
</reference>